<evidence type="ECO:0000256" key="2">
    <source>
        <dbReference type="ARBA" id="ARBA00022676"/>
    </source>
</evidence>
<dbReference type="InterPro" id="IPR058980">
    <property type="entry name" value="Glyco_transf_N"/>
</dbReference>
<organism evidence="8 9">
    <name type="scientific">Carya illinoinensis</name>
    <name type="common">Pecan</name>
    <dbReference type="NCBI Taxonomy" id="32201"/>
    <lineage>
        <taxon>Eukaryota</taxon>
        <taxon>Viridiplantae</taxon>
        <taxon>Streptophyta</taxon>
        <taxon>Embryophyta</taxon>
        <taxon>Tracheophyta</taxon>
        <taxon>Spermatophyta</taxon>
        <taxon>Magnoliopsida</taxon>
        <taxon>eudicotyledons</taxon>
        <taxon>Gunneridae</taxon>
        <taxon>Pentapetalae</taxon>
        <taxon>rosids</taxon>
        <taxon>fabids</taxon>
        <taxon>Fagales</taxon>
        <taxon>Juglandaceae</taxon>
        <taxon>Carya</taxon>
    </lineage>
</organism>
<dbReference type="AlphaFoldDB" id="A0A922E191"/>
<protein>
    <recommendedName>
        <fullName evidence="5">Glycosyltransferase</fullName>
        <ecNumber evidence="5">2.4.1.-</ecNumber>
    </recommendedName>
</protein>
<keyword evidence="2 4" id="KW-0328">Glycosyltransferase</keyword>
<evidence type="ECO:0000313" key="9">
    <source>
        <dbReference type="Proteomes" id="UP000811246"/>
    </source>
</evidence>
<dbReference type="FunFam" id="3.40.50.2000:FF:000047">
    <property type="entry name" value="Glycosyltransferase"/>
    <property type="match status" value="1"/>
</dbReference>
<dbReference type="EMBL" id="CM031833">
    <property type="protein sequence ID" value="KAG6693499.1"/>
    <property type="molecule type" value="Genomic_DNA"/>
</dbReference>
<dbReference type="InterPro" id="IPR035595">
    <property type="entry name" value="UDP_glycos_trans_CS"/>
</dbReference>
<dbReference type="InterPro" id="IPR002213">
    <property type="entry name" value="UDP_glucos_trans"/>
</dbReference>
<evidence type="ECO:0000259" key="7">
    <source>
        <dbReference type="Pfam" id="PF26168"/>
    </source>
</evidence>
<comment type="similarity">
    <text evidence="1 4">Belongs to the UDP-glycosyltransferase family.</text>
</comment>
<dbReference type="FunFam" id="3.40.50.2000:FF:000071">
    <property type="entry name" value="Glycosyltransferase"/>
    <property type="match status" value="1"/>
</dbReference>
<keyword evidence="3 4" id="KW-0808">Transferase</keyword>
<evidence type="ECO:0000313" key="8">
    <source>
        <dbReference type="EMBL" id="KAG6693498.1"/>
    </source>
</evidence>
<accession>A0A922E191</accession>
<evidence type="ECO:0000256" key="1">
    <source>
        <dbReference type="ARBA" id="ARBA00009995"/>
    </source>
</evidence>
<dbReference type="EMBL" id="CM031833">
    <property type="protein sequence ID" value="KAG6693500.1"/>
    <property type="molecule type" value="Genomic_DNA"/>
</dbReference>
<dbReference type="CDD" id="cd03784">
    <property type="entry name" value="GT1_Gtf-like"/>
    <property type="match status" value="1"/>
</dbReference>
<dbReference type="EMBL" id="CM031833">
    <property type="protein sequence ID" value="KAG6693498.1"/>
    <property type="molecule type" value="Genomic_DNA"/>
</dbReference>
<feature type="coiled-coil region" evidence="6">
    <location>
        <begin position="428"/>
        <end position="455"/>
    </location>
</feature>
<dbReference type="Pfam" id="PF00201">
    <property type="entry name" value="UDPGT"/>
    <property type="match status" value="1"/>
</dbReference>
<name>A0A922E191_CARIL</name>
<dbReference type="GO" id="GO:0035251">
    <property type="term" value="F:UDP-glucosyltransferase activity"/>
    <property type="evidence" value="ECO:0007669"/>
    <property type="project" value="TreeGrafter"/>
</dbReference>
<dbReference type="PROSITE" id="PS00375">
    <property type="entry name" value="UDPGT"/>
    <property type="match status" value="1"/>
</dbReference>
<proteinExistence type="inferred from homology"/>
<dbReference type="PANTHER" id="PTHR48047">
    <property type="entry name" value="GLYCOSYLTRANSFERASE"/>
    <property type="match status" value="1"/>
</dbReference>
<gene>
    <name evidence="8" type="ORF">I3842_09G003500</name>
</gene>
<dbReference type="Pfam" id="PF26168">
    <property type="entry name" value="Glyco_transf_N"/>
    <property type="match status" value="1"/>
</dbReference>
<dbReference type="PANTHER" id="PTHR48047:SF229">
    <property type="entry name" value="UDP-GLYCOSYLTRANSFERASE 73C3-RELATED"/>
    <property type="match status" value="1"/>
</dbReference>
<evidence type="ECO:0000256" key="4">
    <source>
        <dbReference type="RuleBase" id="RU003718"/>
    </source>
</evidence>
<dbReference type="Proteomes" id="UP000811246">
    <property type="component" value="Chromosome 9"/>
</dbReference>
<evidence type="ECO:0000256" key="6">
    <source>
        <dbReference type="SAM" id="Coils"/>
    </source>
</evidence>
<comment type="caution">
    <text evidence="8">The sequence shown here is derived from an EMBL/GenBank/DDBJ whole genome shotgun (WGS) entry which is preliminary data.</text>
</comment>
<sequence>MASPAHKLHFVLFPLMAQGHMIPLIDIAKLLAQRGMIVTIVTTTHNAARFHTSIARAVESGLRIQVIQLQFPYEEAGIPKGCDNLDKLPSLGLAINFFTSTSMLRHPVEKLFEDLAPPPNCIISDMCLPWTLDIARKFHIPRFSFLGVSCFCLLIFHVLRVHNIHAKISSQSEYFVLPGLPDHFEFTKSQLPFPEDPKMKEFSGQMAAADLASQGVIVNTFQELEPAYAKEYRKARGDKVWCIGPVSLCNKDYLDRAERGNKASIEEYQCLKWLDAQEPCSVVYACLGSLCNLIPSQLIELGLALEESNKPFIWVLRGAENSEELEKWILEDRYEERIKGRGLLIWGWAPQLLILSHPSVGGFLTHCGWNSCIEGISAGVPMLTWPLFGDQFMNEKLVVQVLKIGVRVGVEDPVNWGEEEKTGVLVKKEDVKGAIERLMNEGEEREERRTKARELGEMAKRAVEDGGSSQVEMTMLIRGIMLRTGCRECT</sequence>
<feature type="domain" description="Glycosyltransferase N-terminal" evidence="7">
    <location>
        <begin position="10"/>
        <end position="246"/>
    </location>
</feature>
<keyword evidence="6" id="KW-0175">Coiled coil</keyword>
<evidence type="ECO:0000256" key="3">
    <source>
        <dbReference type="ARBA" id="ARBA00022679"/>
    </source>
</evidence>
<reference evidence="8" key="1">
    <citation type="submission" date="2021-01" db="EMBL/GenBank/DDBJ databases">
        <authorList>
            <person name="Lovell J.T."/>
            <person name="Bentley N."/>
            <person name="Bhattarai G."/>
            <person name="Jenkins J.W."/>
            <person name="Sreedasyam A."/>
            <person name="Alarcon Y."/>
            <person name="Bock C."/>
            <person name="Boston L."/>
            <person name="Carlson J."/>
            <person name="Cervantes K."/>
            <person name="Clermont K."/>
            <person name="Krom N."/>
            <person name="Kubenka K."/>
            <person name="Mamidi S."/>
            <person name="Mattison C."/>
            <person name="Monteros M."/>
            <person name="Pisani C."/>
            <person name="Plott C."/>
            <person name="Rajasekar S."/>
            <person name="Rhein H.S."/>
            <person name="Rohla C."/>
            <person name="Song M."/>
            <person name="Hilaire R.S."/>
            <person name="Shu S."/>
            <person name="Wells L."/>
            <person name="Wang X."/>
            <person name="Webber J."/>
            <person name="Heerema R.J."/>
            <person name="Klein P."/>
            <person name="Conner P."/>
            <person name="Grauke L."/>
            <person name="Grimwood J."/>
            <person name="Schmutz J."/>
            <person name="Randall J.J."/>
        </authorList>
    </citation>
    <scope>NUCLEOTIDE SEQUENCE</scope>
    <source>
        <tissue evidence="8">Leaf</tissue>
    </source>
</reference>
<dbReference type="EC" id="2.4.1.-" evidence="5"/>
<evidence type="ECO:0000256" key="5">
    <source>
        <dbReference type="RuleBase" id="RU362057"/>
    </source>
</evidence>